<dbReference type="RefSeq" id="WP_201092343.1">
    <property type="nucleotide sequence ID" value="NZ_CP067393.1"/>
</dbReference>
<proteinExistence type="inferred from homology"/>
<dbReference type="PANTHER" id="PTHR16222">
    <property type="entry name" value="ADP-RIBOSYLGLYCOHYDROLASE"/>
    <property type="match status" value="1"/>
</dbReference>
<dbReference type="SUPFAM" id="SSF101478">
    <property type="entry name" value="ADP-ribosylglycohydrolase"/>
    <property type="match status" value="1"/>
</dbReference>
<evidence type="ECO:0000256" key="3">
    <source>
        <dbReference type="PIRSR" id="PIRSR605502-1"/>
    </source>
</evidence>
<reference evidence="4 5" key="1">
    <citation type="submission" date="2021-01" db="EMBL/GenBank/DDBJ databases">
        <title>Entomomonas sp. F2A isolated from a house cricket (Acheta domesticus).</title>
        <authorList>
            <person name="Spergser J."/>
            <person name="Busse H.-J."/>
        </authorList>
    </citation>
    <scope>NUCLEOTIDE SEQUENCE [LARGE SCALE GENOMIC DNA]</scope>
    <source>
        <strain evidence="4 5">F2A</strain>
    </source>
</reference>
<feature type="binding site" evidence="3">
    <location>
        <position position="63"/>
    </location>
    <ligand>
        <name>Mg(2+)</name>
        <dbReference type="ChEBI" id="CHEBI:18420"/>
        <label>1</label>
    </ligand>
</feature>
<dbReference type="InterPro" id="IPR036705">
    <property type="entry name" value="Ribosyl_crysJ1_sf"/>
</dbReference>
<organism evidence="4 5">
    <name type="scientific">Entomomonas asaccharolytica</name>
    <dbReference type="NCBI Taxonomy" id="2785331"/>
    <lineage>
        <taxon>Bacteria</taxon>
        <taxon>Pseudomonadati</taxon>
        <taxon>Pseudomonadota</taxon>
        <taxon>Gammaproteobacteria</taxon>
        <taxon>Pseudomonadales</taxon>
        <taxon>Pseudomonadaceae</taxon>
        <taxon>Entomomonas</taxon>
    </lineage>
</organism>
<sequence>MDGQVSYRDRITGGLLGLLIGDALGVPYEFHSPDEIPSLDKINYSPPIGFNRAHQEILPATWSDDGAQALCLLASLLHCGQLDLRDFANRLINWYEHGYMAVDNLVYDVGIATGQAICRLKQGVVPNLAGASDEFSNGNGALMRVLPLALWHKGTDEQLVRDAQQQSLVTHGHLRSQLCCALYCLVARYVLNDDDNSWQKAVDFLRVFYEDNEEALQELEFHICPDDDIPATGSGYVVDSLRAVKVVLAIPSYQKAVRYAISLGNDTDTTACIVGGIIGLRDSISSIPQNWIDELRGQELYQPLLEQLITTIK</sequence>
<comment type="cofactor">
    <cofactor evidence="3">
        <name>Mg(2+)</name>
        <dbReference type="ChEBI" id="CHEBI:18420"/>
    </cofactor>
    <text evidence="3">Binds 2 magnesium ions per subunit.</text>
</comment>
<dbReference type="InterPro" id="IPR050792">
    <property type="entry name" value="ADP-ribosylglycohydrolase"/>
</dbReference>
<feature type="binding site" evidence="3">
    <location>
        <position position="266"/>
    </location>
    <ligand>
        <name>Mg(2+)</name>
        <dbReference type="ChEBI" id="CHEBI:18420"/>
        <label>1</label>
    </ligand>
</feature>
<feature type="binding site" evidence="3">
    <location>
        <position position="65"/>
    </location>
    <ligand>
        <name>Mg(2+)</name>
        <dbReference type="ChEBI" id="CHEBI:18420"/>
        <label>1</label>
    </ligand>
</feature>
<gene>
    <name evidence="4" type="ORF">JHT90_14545</name>
</gene>
<evidence type="ECO:0000313" key="4">
    <source>
        <dbReference type="EMBL" id="QQP85568.1"/>
    </source>
</evidence>
<dbReference type="GO" id="GO:0046872">
    <property type="term" value="F:metal ion binding"/>
    <property type="evidence" value="ECO:0007669"/>
    <property type="project" value="UniProtKB-KW"/>
</dbReference>
<dbReference type="Gene3D" id="1.10.4080.10">
    <property type="entry name" value="ADP-ribosylation/Crystallin J1"/>
    <property type="match status" value="1"/>
</dbReference>
<dbReference type="InterPro" id="IPR005502">
    <property type="entry name" value="Ribosyl_crysJ1"/>
</dbReference>
<feature type="binding site" evidence="3">
    <location>
        <position position="64"/>
    </location>
    <ligand>
        <name>Mg(2+)</name>
        <dbReference type="ChEBI" id="CHEBI:18420"/>
        <label>1</label>
    </ligand>
</feature>
<dbReference type="EMBL" id="CP067393">
    <property type="protein sequence ID" value="QQP85568.1"/>
    <property type="molecule type" value="Genomic_DNA"/>
</dbReference>
<keyword evidence="3" id="KW-0479">Metal-binding</keyword>
<dbReference type="PANTHER" id="PTHR16222:SF24">
    <property type="entry name" value="ADP-RIBOSYLHYDROLASE ARH3"/>
    <property type="match status" value="1"/>
</dbReference>
<dbReference type="KEGG" id="eaz:JHT90_14545"/>
<dbReference type="Pfam" id="PF03747">
    <property type="entry name" value="ADP_ribosyl_GH"/>
    <property type="match status" value="1"/>
</dbReference>
<feature type="binding site" evidence="3">
    <location>
        <position position="269"/>
    </location>
    <ligand>
        <name>Mg(2+)</name>
        <dbReference type="ChEBI" id="CHEBI:18420"/>
        <label>1</label>
    </ligand>
</feature>
<keyword evidence="3" id="KW-0460">Magnesium</keyword>
<feature type="binding site" evidence="3">
    <location>
        <position position="268"/>
    </location>
    <ligand>
        <name>Mg(2+)</name>
        <dbReference type="ChEBI" id="CHEBI:18420"/>
        <label>1</label>
    </ligand>
</feature>
<keyword evidence="5" id="KW-1185">Reference proteome</keyword>
<protein>
    <submittedName>
        <fullName evidence="4">ADP-ribosylglycohydrolase family protein</fullName>
    </submittedName>
</protein>
<dbReference type="Proteomes" id="UP000595278">
    <property type="component" value="Chromosome"/>
</dbReference>
<evidence type="ECO:0000256" key="1">
    <source>
        <dbReference type="ARBA" id="ARBA00010702"/>
    </source>
</evidence>
<comment type="similarity">
    <text evidence="1">Belongs to the ADP-ribosylglycohydrolase family.</text>
</comment>
<keyword evidence="2" id="KW-0378">Hydrolase</keyword>
<accession>A0A974NFF1</accession>
<dbReference type="AlphaFoldDB" id="A0A974NFF1"/>
<evidence type="ECO:0000313" key="5">
    <source>
        <dbReference type="Proteomes" id="UP000595278"/>
    </source>
</evidence>
<evidence type="ECO:0000256" key="2">
    <source>
        <dbReference type="ARBA" id="ARBA00022801"/>
    </source>
</evidence>
<name>A0A974NFF1_9GAMM</name>
<dbReference type="GO" id="GO:0016787">
    <property type="term" value="F:hydrolase activity"/>
    <property type="evidence" value="ECO:0007669"/>
    <property type="project" value="UniProtKB-KW"/>
</dbReference>